<comment type="caution">
    <text evidence="1">The sequence shown here is derived from an EMBL/GenBank/DDBJ whole genome shotgun (WGS) entry which is preliminary data.</text>
</comment>
<dbReference type="OrthoDB" id="10457807at2759"/>
<organism evidence="1">
    <name type="scientific">Triticum aestivum</name>
    <name type="common">Wheat</name>
    <dbReference type="NCBI Taxonomy" id="4565"/>
    <lineage>
        <taxon>Eukaryota</taxon>
        <taxon>Viridiplantae</taxon>
        <taxon>Streptophyta</taxon>
        <taxon>Embryophyta</taxon>
        <taxon>Tracheophyta</taxon>
        <taxon>Spermatophyta</taxon>
        <taxon>Magnoliopsida</taxon>
        <taxon>Liliopsida</taxon>
        <taxon>Poales</taxon>
        <taxon>Poaceae</taxon>
        <taxon>BOP clade</taxon>
        <taxon>Pooideae</taxon>
        <taxon>Triticodae</taxon>
        <taxon>Triticeae</taxon>
        <taxon>Triticinae</taxon>
        <taxon>Triticum</taxon>
    </lineage>
</organism>
<reference evidence="1" key="2">
    <citation type="submission" date="2020-03" db="EMBL/GenBank/DDBJ databases">
        <title>The second near-complete assembly of the hexaploid bread wheat (Triticum aestivum) genome.</title>
        <authorList>
            <person name="Zimin A.V."/>
            <person name="Puiu D."/>
            <person name="Shumante A."/>
            <person name="Alonge M."/>
            <person name="Salzberg S.L."/>
        </authorList>
    </citation>
    <scope>NUCLEOTIDE SEQUENCE</scope>
    <source>
        <tissue evidence="1">Leaf</tissue>
    </source>
</reference>
<evidence type="ECO:0000313" key="1">
    <source>
        <dbReference type="EMBL" id="KAF7098222.1"/>
    </source>
</evidence>
<name>A0A9R1M008_WHEAT</name>
<protein>
    <submittedName>
        <fullName evidence="1">Uncharacterized protein</fullName>
    </submittedName>
</protein>
<dbReference type="AlphaFoldDB" id="A0A9R1M008"/>
<gene>
    <name evidence="1" type="ORF">CFC21_099977</name>
</gene>
<dbReference type="Proteomes" id="UP000815260">
    <property type="component" value="Chromosome 7A"/>
</dbReference>
<feature type="non-terminal residue" evidence="1">
    <location>
        <position position="58"/>
    </location>
</feature>
<accession>A0A9R1M008</accession>
<feature type="non-terminal residue" evidence="1">
    <location>
        <position position="1"/>
    </location>
</feature>
<reference evidence="1" key="1">
    <citation type="journal article" date="2017" name="Gigascience">
        <title>The first near-complete assembly of the hexaploid bread wheat genome, Triticum aestivum.</title>
        <authorList>
            <person name="Zimin A.V."/>
            <person name="Puiu D."/>
            <person name="Hall R."/>
            <person name="Kingan S."/>
            <person name="Clavijo B.J."/>
            <person name="Salzberg S.L."/>
        </authorList>
    </citation>
    <scope>NUCLEOTIDE SEQUENCE</scope>
    <source>
        <tissue evidence="1">Leaf</tissue>
    </source>
</reference>
<sequence length="58" mass="6836">NLLYNADDDDHEVPMEVRFSFSLVDQVEKQMPMYIRATGETRSFSSTTSIWGNDRFMR</sequence>
<dbReference type="EMBL" id="CM022229">
    <property type="protein sequence ID" value="KAF7098222.1"/>
    <property type="molecule type" value="Genomic_DNA"/>
</dbReference>
<proteinExistence type="predicted"/>